<keyword evidence="9" id="KW-1015">Disulfide bond</keyword>
<evidence type="ECO:0000256" key="1">
    <source>
        <dbReference type="ARBA" id="ARBA00002936"/>
    </source>
</evidence>
<reference evidence="15" key="2">
    <citation type="submission" date="2025-08" db="UniProtKB">
        <authorList>
            <consortium name="Ensembl"/>
        </authorList>
    </citation>
    <scope>IDENTIFICATION</scope>
</reference>
<evidence type="ECO:0000256" key="9">
    <source>
        <dbReference type="ARBA" id="ARBA00023157"/>
    </source>
</evidence>
<sequence>MANEVQDLLSPRKGGHPPAVKAGGMRISKKQEIGILERHTKKTGFEKTSAIANVAKIQTLDALNDALEKEQVQLGVRNERQVQPFHHGCSWKETSGFDTRNSEDPERLFLSMCLVTVLGNLLIILAVSPDSHLHTSMYFFLSNLSLPDIGFTSTTVPKMTVDIQSHSRVISYAGCLTQMSLFAIFGGMEERHAPECEGL</sequence>
<keyword evidence="7" id="KW-0297">G-protein coupled receptor</keyword>
<feature type="region of interest" description="Disordered" evidence="13">
    <location>
        <begin position="1"/>
        <end position="23"/>
    </location>
</feature>
<keyword evidence="4" id="KW-0812">Transmembrane</keyword>
<accession>A0A2I3RVX0</accession>
<proteinExistence type="predicted"/>
<evidence type="ECO:0000256" key="3">
    <source>
        <dbReference type="ARBA" id="ARBA00022606"/>
    </source>
</evidence>
<keyword evidence="12" id="KW-0807">Transducer</keyword>
<evidence type="ECO:0000256" key="11">
    <source>
        <dbReference type="ARBA" id="ARBA00023180"/>
    </source>
</evidence>
<dbReference type="EMBL" id="AACZ04058443">
    <property type="status" value="NOT_ANNOTATED_CDS"/>
    <property type="molecule type" value="Genomic_DNA"/>
</dbReference>
<dbReference type="Gene3D" id="1.20.1070.10">
    <property type="entry name" value="Rhodopsin 7-helix transmembrane proteins"/>
    <property type="match status" value="1"/>
</dbReference>
<evidence type="ECO:0000256" key="7">
    <source>
        <dbReference type="ARBA" id="ARBA00023040"/>
    </source>
</evidence>
<reference evidence="15 16" key="1">
    <citation type="journal article" date="2005" name="Nature">
        <title>Initial sequence of the chimpanzee genome and comparison with the human genome.</title>
        <authorList>
            <consortium name="Chimpanzee sequencing and analysis consortium"/>
        </authorList>
    </citation>
    <scope>NUCLEOTIDE SEQUENCE [LARGE SCALE GENOMIC DNA]</scope>
</reference>
<keyword evidence="10" id="KW-0675">Receptor</keyword>
<dbReference type="Pfam" id="PF15228">
    <property type="entry name" value="DAP"/>
    <property type="match status" value="1"/>
</dbReference>
<evidence type="ECO:0000313" key="16">
    <source>
        <dbReference type="Proteomes" id="UP000002277"/>
    </source>
</evidence>
<evidence type="ECO:0000256" key="4">
    <source>
        <dbReference type="ARBA" id="ARBA00022692"/>
    </source>
</evidence>
<evidence type="ECO:0000313" key="15">
    <source>
        <dbReference type="Ensembl" id="ENSPTRP00000068871.1"/>
    </source>
</evidence>
<keyword evidence="11" id="KW-0325">Glycoprotein</keyword>
<dbReference type="GeneTree" id="ENSGT00940000156425"/>
<evidence type="ECO:0000256" key="13">
    <source>
        <dbReference type="SAM" id="MobiDB-lite"/>
    </source>
</evidence>
<keyword evidence="3" id="KW-0716">Sensory transduction</keyword>
<evidence type="ECO:0000256" key="12">
    <source>
        <dbReference type="ARBA" id="ARBA00023224"/>
    </source>
</evidence>
<evidence type="ECO:0000256" key="6">
    <source>
        <dbReference type="ARBA" id="ARBA00022989"/>
    </source>
</evidence>
<protein>
    <submittedName>
        <fullName evidence="15">Death associated protein like 1</fullName>
    </submittedName>
</protein>
<dbReference type="Pfam" id="PF13853">
    <property type="entry name" value="7tm_4"/>
    <property type="match status" value="1"/>
</dbReference>
<evidence type="ECO:0000256" key="10">
    <source>
        <dbReference type="ARBA" id="ARBA00023170"/>
    </source>
</evidence>
<dbReference type="SUPFAM" id="SSF81321">
    <property type="entry name" value="Family A G protein-coupled receptor-like"/>
    <property type="match status" value="1"/>
</dbReference>
<dbReference type="PROSITE" id="PS50262">
    <property type="entry name" value="G_PROTEIN_RECEP_F1_2"/>
    <property type="match status" value="1"/>
</dbReference>
<dbReference type="PANTHER" id="PTHR48001">
    <property type="entry name" value="OLFACTORY RECEPTOR"/>
    <property type="match status" value="1"/>
</dbReference>
<keyword evidence="16" id="KW-1185">Reference proteome</keyword>
<gene>
    <name evidence="15 17" type="primary">DAPL1</name>
</gene>
<evidence type="ECO:0000256" key="2">
    <source>
        <dbReference type="ARBA" id="ARBA00004141"/>
    </source>
</evidence>
<evidence type="ECO:0000256" key="5">
    <source>
        <dbReference type="ARBA" id="ARBA00022725"/>
    </source>
</evidence>
<dbReference type="VGNC" id="VGNC:159">
    <property type="gene designation" value="DAPL1"/>
</dbReference>
<evidence type="ECO:0000313" key="17">
    <source>
        <dbReference type="VGNC" id="VGNC:159"/>
    </source>
</evidence>
<dbReference type="InterPro" id="IPR000725">
    <property type="entry name" value="Olfact_rcpt"/>
</dbReference>
<dbReference type="AlphaFoldDB" id="A0A2I3RVX0"/>
<organism evidence="15 16">
    <name type="scientific">Pan troglodytes</name>
    <name type="common">Chimpanzee</name>
    <dbReference type="NCBI Taxonomy" id="9598"/>
    <lineage>
        <taxon>Eukaryota</taxon>
        <taxon>Metazoa</taxon>
        <taxon>Chordata</taxon>
        <taxon>Craniata</taxon>
        <taxon>Vertebrata</taxon>
        <taxon>Euteleostomi</taxon>
        <taxon>Mammalia</taxon>
        <taxon>Eutheria</taxon>
        <taxon>Euarchontoglires</taxon>
        <taxon>Primates</taxon>
        <taxon>Haplorrhini</taxon>
        <taxon>Catarrhini</taxon>
        <taxon>Hominidae</taxon>
        <taxon>Pan</taxon>
    </lineage>
</organism>
<evidence type="ECO:0000259" key="14">
    <source>
        <dbReference type="PROSITE" id="PS50262"/>
    </source>
</evidence>
<dbReference type="InterPro" id="IPR024130">
    <property type="entry name" value="DAP1/DAPL1"/>
</dbReference>
<comment type="function">
    <text evidence="1">Odorant receptor.</text>
</comment>
<dbReference type="GO" id="GO:0016020">
    <property type="term" value="C:membrane"/>
    <property type="evidence" value="ECO:0007669"/>
    <property type="project" value="UniProtKB-SubCell"/>
</dbReference>
<keyword evidence="8" id="KW-0472">Membrane</keyword>
<dbReference type="InterPro" id="IPR017452">
    <property type="entry name" value="GPCR_Rhodpsn_7TM"/>
</dbReference>
<keyword evidence="6" id="KW-1133">Transmembrane helix</keyword>
<keyword evidence="5" id="KW-0552">Olfaction</keyword>
<dbReference type="GO" id="GO:0004984">
    <property type="term" value="F:olfactory receptor activity"/>
    <property type="evidence" value="ECO:0007669"/>
    <property type="project" value="InterPro"/>
</dbReference>
<dbReference type="GO" id="GO:0004930">
    <property type="term" value="F:G protein-coupled receptor activity"/>
    <property type="evidence" value="ECO:0007669"/>
    <property type="project" value="UniProtKB-KW"/>
</dbReference>
<reference evidence="15" key="3">
    <citation type="submission" date="2025-09" db="UniProtKB">
        <authorList>
            <consortium name="Ensembl"/>
        </authorList>
    </citation>
    <scope>IDENTIFICATION</scope>
</reference>
<dbReference type="Bgee" id="ENSPTRG00000012560">
    <property type="expression patterns" value="Expressed in hindlimb stylopod muscle and 16 other cell types or tissues"/>
</dbReference>
<dbReference type="Ensembl" id="ENSPTRT00000098836.1">
    <property type="protein sequence ID" value="ENSPTRP00000068871.1"/>
    <property type="gene ID" value="ENSPTRG00000012560.3"/>
</dbReference>
<dbReference type="Proteomes" id="UP000002277">
    <property type="component" value="Chromosome 2B"/>
</dbReference>
<comment type="subcellular location">
    <subcellularLocation>
        <location evidence="2">Membrane</location>
        <topology evidence="2">Multi-pass membrane protein</topology>
    </subcellularLocation>
</comment>
<feature type="domain" description="G-protein coupled receptors family 1 profile" evidence="14">
    <location>
        <begin position="119"/>
        <end position="185"/>
    </location>
</feature>
<evidence type="ECO:0000256" key="8">
    <source>
        <dbReference type="ARBA" id="ARBA00023136"/>
    </source>
</evidence>
<name>A0A2I3RVX0_PANTR</name>
<dbReference type="InParanoid" id="A0A2I3RVX0"/>